<dbReference type="PRINTS" id="PR00092">
    <property type="entry name" value="TYROSINASE"/>
</dbReference>
<dbReference type="GO" id="GO:0016491">
    <property type="term" value="F:oxidoreductase activity"/>
    <property type="evidence" value="ECO:0007669"/>
    <property type="project" value="InterPro"/>
</dbReference>
<dbReference type="Pfam" id="PF00264">
    <property type="entry name" value="Tyrosinase"/>
    <property type="match status" value="1"/>
</dbReference>
<dbReference type="InterPro" id="IPR003582">
    <property type="entry name" value="ShKT_dom"/>
</dbReference>
<dbReference type="AlphaFoldDB" id="A0A2A2KWS8"/>
<evidence type="ECO:0000256" key="3">
    <source>
        <dbReference type="PROSITE-ProRule" id="PRU01005"/>
    </source>
</evidence>
<evidence type="ECO:0000256" key="1">
    <source>
        <dbReference type="ARBA" id="ARBA00022723"/>
    </source>
</evidence>
<dbReference type="InterPro" id="IPR008922">
    <property type="entry name" value="Di-copper_centre_dom_sf"/>
</dbReference>
<dbReference type="GO" id="GO:0046872">
    <property type="term" value="F:metal ion binding"/>
    <property type="evidence" value="ECO:0007669"/>
    <property type="project" value="UniProtKB-KW"/>
</dbReference>
<keyword evidence="1" id="KW-0479">Metal-binding</keyword>
<dbReference type="SUPFAM" id="SSF48056">
    <property type="entry name" value="Di-copper centre-containing domain"/>
    <property type="match status" value="1"/>
</dbReference>
<reference evidence="6 7" key="1">
    <citation type="journal article" date="2017" name="Curr. Biol.">
        <title>Genome architecture and evolution of a unichromosomal asexual nematode.</title>
        <authorList>
            <person name="Fradin H."/>
            <person name="Zegar C."/>
            <person name="Gutwein M."/>
            <person name="Lucas J."/>
            <person name="Kovtun M."/>
            <person name="Corcoran D."/>
            <person name="Baugh L.R."/>
            <person name="Kiontke K."/>
            <person name="Gunsalus K."/>
            <person name="Fitch D.H."/>
            <person name="Piano F."/>
        </authorList>
    </citation>
    <scope>NUCLEOTIDE SEQUENCE [LARGE SCALE GENOMIC DNA]</scope>
    <source>
        <strain evidence="6">PF1309</strain>
    </source>
</reference>
<dbReference type="EMBL" id="LIAE01007576">
    <property type="protein sequence ID" value="PAV78332.1"/>
    <property type="molecule type" value="Genomic_DNA"/>
</dbReference>
<feature type="region of interest" description="Disordered" evidence="4">
    <location>
        <begin position="505"/>
        <end position="524"/>
    </location>
</feature>
<evidence type="ECO:0000313" key="7">
    <source>
        <dbReference type="Proteomes" id="UP000218231"/>
    </source>
</evidence>
<evidence type="ECO:0000259" key="5">
    <source>
        <dbReference type="PROSITE" id="PS51670"/>
    </source>
</evidence>
<feature type="domain" description="ShKT" evidence="5">
    <location>
        <begin position="419"/>
        <end position="453"/>
    </location>
</feature>
<dbReference type="Gene3D" id="1.10.1280.10">
    <property type="entry name" value="Di-copper center containing domain from catechol oxidase"/>
    <property type="match status" value="1"/>
</dbReference>
<keyword evidence="7" id="KW-1185">Reference proteome</keyword>
<keyword evidence="2" id="KW-0186">Copper</keyword>
<dbReference type="Pfam" id="PF01549">
    <property type="entry name" value="ShK"/>
    <property type="match status" value="2"/>
</dbReference>
<dbReference type="PANTHER" id="PTHR11474">
    <property type="entry name" value="TYROSINASE FAMILY MEMBER"/>
    <property type="match status" value="1"/>
</dbReference>
<dbReference type="InterPro" id="IPR002227">
    <property type="entry name" value="Tyrosinase_Cu-bd"/>
</dbReference>
<proteinExistence type="predicted"/>
<evidence type="ECO:0000256" key="4">
    <source>
        <dbReference type="SAM" id="MobiDB-lite"/>
    </source>
</evidence>
<comment type="caution">
    <text evidence="6">The sequence shown here is derived from an EMBL/GenBank/DDBJ whole genome shotgun (WGS) entry which is preliminary data.</text>
</comment>
<name>A0A2A2KWS8_9BILA</name>
<gene>
    <name evidence="6" type="ORF">WR25_24764</name>
</gene>
<protein>
    <recommendedName>
        <fullName evidence="5">ShKT domain-containing protein</fullName>
    </recommendedName>
</protein>
<feature type="disulfide bond" evidence="3">
    <location>
        <begin position="419"/>
        <end position="453"/>
    </location>
</feature>
<dbReference type="SMART" id="SM00254">
    <property type="entry name" value="ShKT"/>
    <property type="match status" value="2"/>
</dbReference>
<keyword evidence="3" id="KW-1015">Disulfide bond</keyword>
<comment type="caution">
    <text evidence="3">Lacks conserved residue(s) required for the propagation of feature annotation.</text>
</comment>
<dbReference type="PROSITE" id="PS51670">
    <property type="entry name" value="SHKT"/>
    <property type="match status" value="1"/>
</dbReference>
<dbReference type="Proteomes" id="UP000218231">
    <property type="component" value="Unassembled WGS sequence"/>
</dbReference>
<dbReference type="PANTHER" id="PTHR11474:SF126">
    <property type="entry name" value="TYROSINASE-LIKE PROTEIN TYR-1-RELATED"/>
    <property type="match status" value="1"/>
</dbReference>
<organism evidence="6 7">
    <name type="scientific">Diploscapter pachys</name>
    <dbReference type="NCBI Taxonomy" id="2018661"/>
    <lineage>
        <taxon>Eukaryota</taxon>
        <taxon>Metazoa</taxon>
        <taxon>Ecdysozoa</taxon>
        <taxon>Nematoda</taxon>
        <taxon>Chromadorea</taxon>
        <taxon>Rhabditida</taxon>
        <taxon>Rhabditina</taxon>
        <taxon>Rhabditomorpha</taxon>
        <taxon>Rhabditoidea</taxon>
        <taxon>Rhabditidae</taxon>
        <taxon>Diploscapter</taxon>
    </lineage>
</organism>
<evidence type="ECO:0000256" key="2">
    <source>
        <dbReference type="ARBA" id="ARBA00023008"/>
    </source>
</evidence>
<dbReference type="InterPro" id="IPR050316">
    <property type="entry name" value="Tyrosinase/Hemocyanin"/>
</dbReference>
<sequence length="524" mass="59775">MIADVQTRHFCYKLAEWDEKARSEAKTGQVSNPSASTNPDPFQKVCTDLACLCGYLKGDGLLQNNKCILSDGKELQKAVRKEYRILSTEERGRFHNVLRDMHKDGEFRAFTEYQYKTEAHAGSAFLPFNREYLKRFELTLRTYDSTLALPYIDWSLEDALESPGDSVLFSEFLLGETPEGGGFILNGNFKDWTTKEGHLGISRNVGRNINGTQFRPINSKMVNRLKNTFNIDQIISSTQPKHGCNLNKMSNTNNFEYLNGYGYSFVGGDMNSFTTAGNDPVSYMSDAFIDFQWENWRQNMQTESERESRYPENEEKCNAPQHFADAPMSPFEPLKNRDGLSNNYTRNLYEYEASPTCSEAQPDGCNSEFLFCDLSHGPPRCSSKIRKGRPCSGYKRGENPCYLGSCQGGYCQAVVSETCYNENACCPHWSLINECKRNEEWMKTNCMYSCGVCFPDYYEYGLCKDYHSTCQLWASQGQCALNPWMADNIVRKYTQVKLSQSIQGPYQSTPSVELRSTEPQPNRL</sequence>
<dbReference type="STRING" id="2018661.A0A2A2KWS8"/>
<evidence type="ECO:0000313" key="6">
    <source>
        <dbReference type="EMBL" id="PAV78332.1"/>
    </source>
</evidence>
<dbReference type="OrthoDB" id="6132182at2759"/>
<accession>A0A2A2KWS8</accession>